<organism evidence="2 3">
    <name type="scientific">Cercophora scortea</name>
    <dbReference type="NCBI Taxonomy" id="314031"/>
    <lineage>
        <taxon>Eukaryota</taxon>
        <taxon>Fungi</taxon>
        <taxon>Dikarya</taxon>
        <taxon>Ascomycota</taxon>
        <taxon>Pezizomycotina</taxon>
        <taxon>Sordariomycetes</taxon>
        <taxon>Sordariomycetidae</taxon>
        <taxon>Sordariales</taxon>
        <taxon>Lasiosphaeriaceae</taxon>
        <taxon>Cercophora</taxon>
    </lineage>
</organism>
<accession>A0AAE0IW69</accession>
<keyword evidence="1" id="KW-0732">Signal</keyword>
<keyword evidence="3" id="KW-1185">Reference proteome</keyword>
<comment type="caution">
    <text evidence="2">The sequence shown here is derived from an EMBL/GenBank/DDBJ whole genome shotgun (WGS) entry which is preliminary data.</text>
</comment>
<sequence>MDAIPTGGAFVSFSLFFPALCLDLCVELLSCFSTTAASTSSRPMPNFPHHGTQLVVSLAVSEASRYKQCQPLIKTFNNPHQIAGAHSLST</sequence>
<evidence type="ECO:0000313" key="2">
    <source>
        <dbReference type="EMBL" id="KAK3332347.1"/>
    </source>
</evidence>
<protein>
    <recommendedName>
        <fullName evidence="4">Secreted protein</fullName>
    </recommendedName>
</protein>
<feature type="chain" id="PRO_5042105008" description="Secreted protein" evidence="1">
    <location>
        <begin position="22"/>
        <end position="90"/>
    </location>
</feature>
<evidence type="ECO:0008006" key="4">
    <source>
        <dbReference type="Google" id="ProtNLM"/>
    </source>
</evidence>
<evidence type="ECO:0000313" key="3">
    <source>
        <dbReference type="Proteomes" id="UP001286456"/>
    </source>
</evidence>
<gene>
    <name evidence="2" type="ORF">B0T19DRAFT_101016</name>
</gene>
<dbReference type="Proteomes" id="UP001286456">
    <property type="component" value="Unassembled WGS sequence"/>
</dbReference>
<feature type="signal peptide" evidence="1">
    <location>
        <begin position="1"/>
        <end position="21"/>
    </location>
</feature>
<name>A0AAE0IW69_9PEZI</name>
<reference evidence="2" key="1">
    <citation type="journal article" date="2023" name="Mol. Phylogenet. Evol.">
        <title>Genome-scale phylogeny and comparative genomics of the fungal order Sordariales.</title>
        <authorList>
            <person name="Hensen N."/>
            <person name="Bonometti L."/>
            <person name="Westerberg I."/>
            <person name="Brannstrom I.O."/>
            <person name="Guillou S."/>
            <person name="Cros-Aarteil S."/>
            <person name="Calhoun S."/>
            <person name="Haridas S."/>
            <person name="Kuo A."/>
            <person name="Mondo S."/>
            <person name="Pangilinan J."/>
            <person name="Riley R."/>
            <person name="LaButti K."/>
            <person name="Andreopoulos B."/>
            <person name="Lipzen A."/>
            <person name="Chen C."/>
            <person name="Yan M."/>
            <person name="Daum C."/>
            <person name="Ng V."/>
            <person name="Clum A."/>
            <person name="Steindorff A."/>
            <person name="Ohm R.A."/>
            <person name="Martin F."/>
            <person name="Silar P."/>
            <person name="Natvig D.O."/>
            <person name="Lalanne C."/>
            <person name="Gautier V."/>
            <person name="Ament-Velasquez S.L."/>
            <person name="Kruys A."/>
            <person name="Hutchinson M.I."/>
            <person name="Powell A.J."/>
            <person name="Barry K."/>
            <person name="Miller A.N."/>
            <person name="Grigoriev I.V."/>
            <person name="Debuchy R."/>
            <person name="Gladieux P."/>
            <person name="Hiltunen Thoren M."/>
            <person name="Johannesson H."/>
        </authorList>
    </citation>
    <scope>NUCLEOTIDE SEQUENCE</scope>
    <source>
        <strain evidence="2">SMH4131-1</strain>
    </source>
</reference>
<evidence type="ECO:0000256" key="1">
    <source>
        <dbReference type="SAM" id="SignalP"/>
    </source>
</evidence>
<proteinExistence type="predicted"/>
<reference evidence="2" key="2">
    <citation type="submission" date="2023-06" db="EMBL/GenBank/DDBJ databases">
        <authorList>
            <consortium name="Lawrence Berkeley National Laboratory"/>
            <person name="Haridas S."/>
            <person name="Hensen N."/>
            <person name="Bonometti L."/>
            <person name="Westerberg I."/>
            <person name="Brannstrom I.O."/>
            <person name="Guillou S."/>
            <person name="Cros-Aarteil S."/>
            <person name="Calhoun S."/>
            <person name="Kuo A."/>
            <person name="Mondo S."/>
            <person name="Pangilinan J."/>
            <person name="Riley R."/>
            <person name="Labutti K."/>
            <person name="Andreopoulos B."/>
            <person name="Lipzen A."/>
            <person name="Chen C."/>
            <person name="Yanf M."/>
            <person name="Daum C."/>
            <person name="Ng V."/>
            <person name="Clum A."/>
            <person name="Steindorff A."/>
            <person name="Ohm R."/>
            <person name="Martin F."/>
            <person name="Silar P."/>
            <person name="Natvig D."/>
            <person name="Lalanne C."/>
            <person name="Gautier V."/>
            <person name="Ament-Velasquez S.L."/>
            <person name="Kruys A."/>
            <person name="Hutchinson M.I."/>
            <person name="Powell A.J."/>
            <person name="Barry K."/>
            <person name="Miller A.N."/>
            <person name="Grigoriev I.V."/>
            <person name="Debuchy R."/>
            <person name="Gladieux P."/>
            <person name="Thoren M.H."/>
            <person name="Johannesson H."/>
        </authorList>
    </citation>
    <scope>NUCLEOTIDE SEQUENCE</scope>
    <source>
        <strain evidence="2">SMH4131-1</strain>
    </source>
</reference>
<dbReference type="AlphaFoldDB" id="A0AAE0IW69"/>
<dbReference type="EMBL" id="JAUEPO010000002">
    <property type="protein sequence ID" value="KAK3332347.1"/>
    <property type="molecule type" value="Genomic_DNA"/>
</dbReference>